<dbReference type="PANTHER" id="PTHR46577:SF1">
    <property type="entry name" value="HTH-TYPE TRANSCRIPTIONAL REGULATORY PROTEIN GABR"/>
    <property type="match status" value="1"/>
</dbReference>
<dbReference type="SUPFAM" id="SSF46785">
    <property type="entry name" value="Winged helix' DNA-binding domain"/>
    <property type="match status" value="1"/>
</dbReference>
<dbReference type="CDD" id="cd00609">
    <property type="entry name" value="AAT_like"/>
    <property type="match status" value="1"/>
</dbReference>
<name>A0AAV4ZQM6_9HYPH</name>
<dbReference type="GO" id="GO:0003677">
    <property type="term" value="F:DNA binding"/>
    <property type="evidence" value="ECO:0007669"/>
    <property type="project" value="UniProtKB-KW"/>
</dbReference>
<sequence length="463" mass="48763">MLESWNPTIAGDAGPKYLAIVKALAEDIRAGRLPPGVRLPPQRALAKHLNVDLTTVTRAFNVARRSGLIDATAGRGSFVRAAARPAAEMRRPDPGGSVDFSMNMPPQPVLARLAERMGAGLSRLAGSPGFLDRMQYQDSAGNLADRTAAVQWLGGRLGPLPVQRVLVGGGAQAVLAAVLAAILKPGDALCVPALTYPGLRMAAERRGLRLVPVACDEEGLDPDAFLECCKAGRPRALYLVPTLDNPTTATLPRSRRERIAEVARSHGVAIIEDDAYGALPPEAPAPIAAIAGDITWHIATLSKCVSPGLRIAYVAVPGTNEAVRLSAELRAVNMMASPLAAALASQWIAEGELDAVVAAIRQENGLRQSVAREALRGLDVRAHPCGHHLWLRLPEPWRRGEFGAHARQLGLSVILSDAFAVGPAPDAIRVSLGAASDAETLRYGLSLLATLLTHPPGAISTVV</sequence>
<dbReference type="InterPro" id="IPR015424">
    <property type="entry name" value="PyrdxlP-dep_Trfase"/>
</dbReference>
<evidence type="ECO:0000256" key="5">
    <source>
        <dbReference type="ARBA" id="ARBA00023125"/>
    </source>
</evidence>
<dbReference type="AlphaFoldDB" id="A0AAV4ZQM6"/>
<evidence type="ECO:0000256" key="6">
    <source>
        <dbReference type="ARBA" id="ARBA00023163"/>
    </source>
</evidence>
<dbReference type="Gene3D" id="3.90.1150.10">
    <property type="entry name" value="Aspartate Aminotransferase, domain 1"/>
    <property type="match status" value="1"/>
</dbReference>
<dbReference type="PROSITE" id="PS50949">
    <property type="entry name" value="HTH_GNTR"/>
    <property type="match status" value="1"/>
</dbReference>
<keyword evidence="9" id="KW-0808">Transferase</keyword>
<keyword evidence="5" id="KW-0238">DNA-binding</keyword>
<reference evidence="9" key="1">
    <citation type="journal article" date="2016" name="Front. Microbiol.">
        <title>Genome Sequence of the Piezophilic, Mesophilic Sulfate-Reducing Bacterium Desulfovibrio indicus J2T.</title>
        <authorList>
            <person name="Cao J."/>
            <person name="Maignien L."/>
            <person name="Shao Z."/>
            <person name="Alain K."/>
            <person name="Jebbar M."/>
        </authorList>
    </citation>
    <scope>NUCLEOTIDE SEQUENCE</scope>
    <source>
        <strain evidence="9">DSM 16372</strain>
    </source>
</reference>
<dbReference type="RefSeq" id="WP_066921833.1">
    <property type="nucleotide sequence ID" value="NZ_BPQO01000018.1"/>
</dbReference>
<keyword evidence="10" id="KW-1185">Reference proteome</keyword>
<organism evidence="9 10">
    <name type="scientific">Methylobacterium hispanicum</name>
    <dbReference type="NCBI Taxonomy" id="270350"/>
    <lineage>
        <taxon>Bacteria</taxon>
        <taxon>Pseudomonadati</taxon>
        <taxon>Pseudomonadota</taxon>
        <taxon>Alphaproteobacteria</taxon>
        <taxon>Hyphomicrobiales</taxon>
        <taxon>Methylobacteriaceae</taxon>
        <taxon>Methylobacterium</taxon>
    </lineage>
</organism>
<evidence type="ECO:0000256" key="4">
    <source>
        <dbReference type="ARBA" id="ARBA00023015"/>
    </source>
</evidence>
<dbReference type="InterPro" id="IPR015422">
    <property type="entry name" value="PyrdxlP-dep_Trfase_small"/>
</dbReference>
<proteinExistence type="inferred from homology"/>
<dbReference type="GO" id="GO:0030170">
    <property type="term" value="F:pyridoxal phosphate binding"/>
    <property type="evidence" value="ECO:0007669"/>
    <property type="project" value="InterPro"/>
</dbReference>
<keyword evidence="3" id="KW-0663">Pyridoxal phosphate</keyword>
<evidence type="ECO:0000256" key="2">
    <source>
        <dbReference type="ARBA" id="ARBA00016004"/>
    </source>
</evidence>
<evidence type="ECO:0000259" key="8">
    <source>
        <dbReference type="PROSITE" id="PS50949"/>
    </source>
</evidence>
<comment type="similarity">
    <text evidence="1">In the C-terminal section; belongs to the class-I pyridoxal-phosphate-dependent aminotransferase family.</text>
</comment>
<dbReference type="SMART" id="SM00345">
    <property type="entry name" value="HTH_GNTR"/>
    <property type="match status" value="1"/>
</dbReference>
<dbReference type="InterPro" id="IPR051446">
    <property type="entry name" value="HTH_trans_reg/aminotransferase"/>
</dbReference>
<dbReference type="PANTHER" id="PTHR46577">
    <property type="entry name" value="HTH-TYPE TRANSCRIPTIONAL REGULATORY PROTEIN GABR"/>
    <property type="match status" value="1"/>
</dbReference>
<dbReference type="EMBL" id="BPQO01000018">
    <property type="protein sequence ID" value="GJD90436.1"/>
    <property type="molecule type" value="Genomic_DNA"/>
</dbReference>
<keyword evidence="6" id="KW-0804">Transcription</keyword>
<gene>
    <name evidence="9" type="primary">hisC_3</name>
    <name evidence="9" type="ORF">BHAOGJBA_3975</name>
</gene>
<evidence type="ECO:0000313" key="10">
    <source>
        <dbReference type="Proteomes" id="UP001055247"/>
    </source>
</evidence>
<comment type="caution">
    <text evidence="9">The sequence shown here is derived from an EMBL/GenBank/DDBJ whole genome shotgun (WGS) entry which is preliminary data.</text>
</comment>
<reference evidence="9" key="2">
    <citation type="submission" date="2021-08" db="EMBL/GenBank/DDBJ databases">
        <authorList>
            <person name="Tani A."/>
            <person name="Ola A."/>
            <person name="Ogura Y."/>
            <person name="Katsura K."/>
            <person name="Hayashi T."/>
        </authorList>
    </citation>
    <scope>NUCLEOTIDE SEQUENCE</scope>
    <source>
        <strain evidence="9">DSM 16372</strain>
    </source>
</reference>
<dbReference type="InterPro" id="IPR000524">
    <property type="entry name" value="Tscrpt_reg_HTH_GntR"/>
</dbReference>
<dbReference type="GO" id="GO:0008483">
    <property type="term" value="F:transaminase activity"/>
    <property type="evidence" value="ECO:0007669"/>
    <property type="project" value="UniProtKB-KW"/>
</dbReference>
<evidence type="ECO:0000256" key="3">
    <source>
        <dbReference type="ARBA" id="ARBA00022898"/>
    </source>
</evidence>
<dbReference type="Pfam" id="PF00392">
    <property type="entry name" value="GntR"/>
    <property type="match status" value="1"/>
</dbReference>
<dbReference type="Gene3D" id="3.40.640.10">
    <property type="entry name" value="Type I PLP-dependent aspartate aminotransferase-like (Major domain)"/>
    <property type="match status" value="1"/>
</dbReference>
<dbReference type="CDD" id="cd07377">
    <property type="entry name" value="WHTH_GntR"/>
    <property type="match status" value="1"/>
</dbReference>
<feature type="domain" description="HTH gntR-type" evidence="8">
    <location>
        <begin position="14"/>
        <end position="82"/>
    </location>
</feature>
<keyword evidence="9" id="KW-0032">Aminotransferase</keyword>
<dbReference type="InterPro" id="IPR004839">
    <property type="entry name" value="Aminotransferase_I/II_large"/>
</dbReference>
<dbReference type="GO" id="GO:0003700">
    <property type="term" value="F:DNA-binding transcription factor activity"/>
    <property type="evidence" value="ECO:0007669"/>
    <property type="project" value="InterPro"/>
</dbReference>
<dbReference type="Pfam" id="PF00155">
    <property type="entry name" value="Aminotran_1_2"/>
    <property type="match status" value="1"/>
</dbReference>
<keyword evidence="4" id="KW-0805">Transcription regulation</keyword>
<dbReference type="Gene3D" id="1.10.10.10">
    <property type="entry name" value="Winged helix-like DNA-binding domain superfamily/Winged helix DNA-binding domain"/>
    <property type="match status" value="1"/>
</dbReference>
<protein>
    <recommendedName>
        <fullName evidence="2">8-amino-7-oxononanoate synthase</fullName>
    </recommendedName>
    <alternativeName>
        <fullName evidence="7">Alpha-oxoamine synthase</fullName>
    </alternativeName>
</protein>
<evidence type="ECO:0000313" key="9">
    <source>
        <dbReference type="EMBL" id="GJD90436.1"/>
    </source>
</evidence>
<dbReference type="InterPro" id="IPR015421">
    <property type="entry name" value="PyrdxlP-dep_Trfase_major"/>
</dbReference>
<evidence type="ECO:0000256" key="1">
    <source>
        <dbReference type="ARBA" id="ARBA00005384"/>
    </source>
</evidence>
<dbReference type="InterPro" id="IPR036388">
    <property type="entry name" value="WH-like_DNA-bd_sf"/>
</dbReference>
<accession>A0AAV4ZQM6</accession>
<dbReference type="SUPFAM" id="SSF53383">
    <property type="entry name" value="PLP-dependent transferases"/>
    <property type="match status" value="1"/>
</dbReference>
<evidence type="ECO:0000256" key="7">
    <source>
        <dbReference type="ARBA" id="ARBA00031658"/>
    </source>
</evidence>
<dbReference type="Proteomes" id="UP001055247">
    <property type="component" value="Unassembled WGS sequence"/>
</dbReference>
<dbReference type="InterPro" id="IPR036390">
    <property type="entry name" value="WH_DNA-bd_sf"/>
</dbReference>